<evidence type="ECO:0000313" key="4">
    <source>
        <dbReference type="EMBL" id="KIV90024.1"/>
    </source>
</evidence>
<keyword evidence="5" id="KW-1185">Reference proteome</keyword>
<protein>
    <recommendedName>
        <fullName evidence="3">NAD-dependent epimerase/dehydratase domain-containing protein</fullName>
    </recommendedName>
</protein>
<organism evidence="4 5">
    <name type="scientific">Exophiala mesophila</name>
    <name type="common">Black yeast-like fungus</name>
    <dbReference type="NCBI Taxonomy" id="212818"/>
    <lineage>
        <taxon>Eukaryota</taxon>
        <taxon>Fungi</taxon>
        <taxon>Dikarya</taxon>
        <taxon>Ascomycota</taxon>
        <taxon>Pezizomycotina</taxon>
        <taxon>Eurotiomycetes</taxon>
        <taxon>Chaetothyriomycetidae</taxon>
        <taxon>Chaetothyriales</taxon>
        <taxon>Herpotrichiellaceae</taxon>
        <taxon>Exophiala</taxon>
    </lineage>
</organism>
<evidence type="ECO:0000259" key="3">
    <source>
        <dbReference type="Pfam" id="PF01370"/>
    </source>
</evidence>
<dbReference type="GeneID" id="27325216"/>
<dbReference type="VEuPathDB" id="FungiDB:PV10_07371"/>
<sequence>MKVLLTGGSGFIATHCLDALLKHGHEVVITVRSAEKGQALVDLFKGQKVSYTIVKDISVPGAFDQAVISDPPFDAVVHTASPFHYDVQDNKRDLLDPAIIGTTGILESIQKGAPSVKKVVVTSSFAAISNPTAPPKVYDETVWNQMTMEEALTTKDPQAVYRGSKTFAEKAAWEFVEREKPNFTLTVLNPPMVYGPVLHPVASLDDLNTSSKRILNLALGKPRHGPVGSPMYIDVRDLAEAHVLAITVPEAAGHRFFMTAGHATEAKMGDIIRRNFPEYASKLLPDLQDNIPSYDIDNSKSINVLKIKYRDLEGTIVDTVKSLKALGA</sequence>
<dbReference type="SUPFAM" id="SSF51735">
    <property type="entry name" value="NAD(P)-binding Rossmann-fold domains"/>
    <property type="match status" value="1"/>
</dbReference>
<dbReference type="Gene3D" id="3.40.50.720">
    <property type="entry name" value="NAD(P)-binding Rossmann-like Domain"/>
    <property type="match status" value="1"/>
</dbReference>
<dbReference type="EMBL" id="KN847524">
    <property type="protein sequence ID" value="KIV90024.1"/>
    <property type="molecule type" value="Genomic_DNA"/>
</dbReference>
<dbReference type="Proteomes" id="UP000054302">
    <property type="component" value="Unassembled WGS sequence"/>
</dbReference>
<keyword evidence="1" id="KW-0560">Oxidoreductase</keyword>
<dbReference type="AlphaFoldDB" id="A0A0D1Z7U4"/>
<feature type="domain" description="NAD-dependent epimerase/dehydratase" evidence="3">
    <location>
        <begin position="3"/>
        <end position="253"/>
    </location>
</feature>
<dbReference type="Pfam" id="PF01370">
    <property type="entry name" value="Epimerase"/>
    <property type="match status" value="1"/>
</dbReference>
<accession>A0A0D1Z7U4</accession>
<evidence type="ECO:0000256" key="1">
    <source>
        <dbReference type="ARBA" id="ARBA00023002"/>
    </source>
</evidence>
<gene>
    <name evidence="4" type="ORF">PV10_07371</name>
</gene>
<evidence type="ECO:0000313" key="5">
    <source>
        <dbReference type="Proteomes" id="UP000054302"/>
    </source>
</evidence>
<name>A0A0D1Z7U4_EXOME</name>
<dbReference type="InterPro" id="IPR001509">
    <property type="entry name" value="Epimerase_deHydtase"/>
</dbReference>
<dbReference type="OrthoDB" id="2735536at2759"/>
<dbReference type="RefSeq" id="XP_016221598.1">
    <property type="nucleotide sequence ID" value="XM_016372266.1"/>
</dbReference>
<dbReference type="FunFam" id="3.40.50.720:FF:000191">
    <property type="entry name" value="Methylglyoxal reductase (NADPH-dependent)"/>
    <property type="match status" value="1"/>
</dbReference>
<dbReference type="OMA" id="AWYAMSK"/>
<dbReference type="CDD" id="cd05227">
    <property type="entry name" value="AR_SDR_e"/>
    <property type="match status" value="1"/>
</dbReference>
<dbReference type="PANTHER" id="PTHR10366">
    <property type="entry name" value="NAD DEPENDENT EPIMERASE/DEHYDRATASE"/>
    <property type="match status" value="1"/>
</dbReference>
<dbReference type="PANTHER" id="PTHR10366:SF564">
    <property type="entry name" value="STEROL-4-ALPHA-CARBOXYLATE 3-DEHYDROGENASE, DECARBOXYLATING"/>
    <property type="match status" value="1"/>
</dbReference>
<reference evidence="4 5" key="1">
    <citation type="submission" date="2015-01" db="EMBL/GenBank/DDBJ databases">
        <title>The Genome Sequence of Exophiala mesophila CBS40295.</title>
        <authorList>
            <consortium name="The Broad Institute Genomics Platform"/>
            <person name="Cuomo C."/>
            <person name="de Hoog S."/>
            <person name="Gorbushina A."/>
            <person name="Stielow B."/>
            <person name="Teixiera M."/>
            <person name="Abouelleil A."/>
            <person name="Chapman S.B."/>
            <person name="Priest M."/>
            <person name="Young S.K."/>
            <person name="Wortman J."/>
            <person name="Nusbaum C."/>
            <person name="Birren B."/>
        </authorList>
    </citation>
    <scope>NUCLEOTIDE SEQUENCE [LARGE SCALE GENOMIC DNA]</scope>
    <source>
        <strain evidence="4 5">CBS 40295</strain>
    </source>
</reference>
<dbReference type="InterPro" id="IPR050425">
    <property type="entry name" value="NAD(P)_dehydrat-like"/>
</dbReference>
<evidence type="ECO:0000256" key="2">
    <source>
        <dbReference type="ARBA" id="ARBA00023445"/>
    </source>
</evidence>
<dbReference type="STRING" id="212818.A0A0D1Z7U4"/>
<comment type="similarity">
    <text evidence="2">Belongs to the NAD(P)-dependent epimerase/dehydratase family. Dihydroflavonol-4-reductase subfamily.</text>
</comment>
<proteinExistence type="inferred from homology"/>
<dbReference type="GO" id="GO:0016616">
    <property type="term" value="F:oxidoreductase activity, acting on the CH-OH group of donors, NAD or NADP as acceptor"/>
    <property type="evidence" value="ECO:0007669"/>
    <property type="project" value="TreeGrafter"/>
</dbReference>
<dbReference type="InterPro" id="IPR036291">
    <property type="entry name" value="NAD(P)-bd_dom_sf"/>
</dbReference>
<dbReference type="HOGENOM" id="CLU_007383_9_2_1"/>